<protein>
    <recommendedName>
        <fullName evidence="11">SRCR domain-containing protein</fullName>
    </recommendedName>
</protein>
<evidence type="ECO:0000256" key="4">
    <source>
        <dbReference type="ARBA" id="ARBA00022989"/>
    </source>
</evidence>
<dbReference type="InterPro" id="IPR001190">
    <property type="entry name" value="SRCR"/>
</dbReference>
<dbReference type="PANTHER" id="PTHR24637">
    <property type="entry name" value="COLLAGEN"/>
    <property type="match status" value="1"/>
</dbReference>
<dbReference type="InterPro" id="IPR036772">
    <property type="entry name" value="SRCR-like_dom_sf"/>
</dbReference>
<feature type="domain" description="SRCR" evidence="11">
    <location>
        <begin position="260"/>
        <end position="345"/>
    </location>
</feature>
<evidence type="ECO:0000256" key="3">
    <source>
        <dbReference type="ARBA" id="ARBA00022968"/>
    </source>
</evidence>
<keyword evidence="3" id="KW-0735">Signal-anchor</keyword>
<keyword evidence="7" id="KW-0675">Receptor</keyword>
<evidence type="ECO:0000259" key="11">
    <source>
        <dbReference type="PROSITE" id="PS50287"/>
    </source>
</evidence>
<keyword evidence="13" id="KW-1185">Reference proteome</keyword>
<organism evidence="12 13">
    <name type="scientific">Sinocyclocheilus anshuiensis</name>
    <dbReference type="NCBI Taxonomy" id="1608454"/>
    <lineage>
        <taxon>Eukaryota</taxon>
        <taxon>Metazoa</taxon>
        <taxon>Chordata</taxon>
        <taxon>Craniata</taxon>
        <taxon>Vertebrata</taxon>
        <taxon>Euteleostomi</taxon>
        <taxon>Actinopterygii</taxon>
        <taxon>Neopterygii</taxon>
        <taxon>Teleostei</taxon>
        <taxon>Ostariophysi</taxon>
        <taxon>Cypriniformes</taxon>
        <taxon>Cyprinidae</taxon>
        <taxon>Cyprininae</taxon>
        <taxon>Sinocyclocheilus</taxon>
    </lineage>
</organism>
<evidence type="ECO:0000256" key="1">
    <source>
        <dbReference type="ARBA" id="ARBA00004606"/>
    </source>
</evidence>
<dbReference type="Pfam" id="PF01391">
    <property type="entry name" value="Collagen"/>
    <property type="match status" value="2"/>
</dbReference>
<dbReference type="SMART" id="SM00202">
    <property type="entry name" value="SR"/>
    <property type="match status" value="1"/>
</dbReference>
<dbReference type="Ensembl" id="ENSSANT00000040553.1">
    <property type="protein sequence ID" value="ENSSANP00000038109.1"/>
    <property type="gene ID" value="ENSSANG00000019402.1"/>
</dbReference>
<keyword evidence="5 10" id="KW-0472">Membrane</keyword>
<keyword evidence="4 10" id="KW-1133">Transmembrane helix</keyword>
<comment type="subcellular location">
    <subcellularLocation>
        <location evidence="1">Membrane</location>
        <topology evidence="1">Single-pass type II membrane protein</topology>
    </subcellularLocation>
</comment>
<dbReference type="InterPro" id="IPR008160">
    <property type="entry name" value="Collagen"/>
</dbReference>
<comment type="caution">
    <text evidence="8">Lacks conserved residue(s) required for the propagation of feature annotation.</text>
</comment>
<reference evidence="12" key="1">
    <citation type="submission" date="2025-08" db="UniProtKB">
        <authorList>
            <consortium name="Ensembl"/>
        </authorList>
    </citation>
    <scope>IDENTIFICATION</scope>
</reference>
<reference evidence="12" key="2">
    <citation type="submission" date="2025-09" db="UniProtKB">
        <authorList>
            <consortium name="Ensembl"/>
        </authorList>
    </citation>
    <scope>IDENTIFICATION</scope>
</reference>
<evidence type="ECO:0000256" key="8">
    <source>
        <dbReference type="PROSITE-ProRule" id="PRU00196"/>
    </source>
</evidence>
<evidence type="ECO:0000313" key="13">
    <source>
        <dbReference type="Proteomes" id="UP000472260"/>
    </source>
</evidence>
<feature type="transmembrane region" description="Helical" evidence="10">
    <location>
        <begin position="52"/>
        <end position="75"/>
    </location>
</feature>
<feature type="region of interest" description="Disordered" evidence="9">
    <location>
        <begin position="136"/>
        <end position="255"/>
    </location>
</feature>
<dbReference type="AlphaFoldDB" id="A0A671MX51"/>
<dbReference type="Proteomes" id="UP000472260">
    <property type="component" value="Unassembled WGS sequence"/>
</dbReference>
<evidence type="ECO:0000256" key="10">
    <source>
        <dbReference type="SAM" id="Phobius"/>
    </source>
</evidence>
<dbReference type="Gene3D" id="3.10.250.10">
    <property type="entry name" value="SRCR-like domain"/>
    <property type="match status" value="1"/>
</dbReference>
<keyword evidence="6" id="KW-1015">Disulfide bond</keyword>
<evidence type="ECO:0000256" key="5">
    <source>
        <dbReference type="ARBA" id="ARBA00023136"/>
    </source>
</evidence>
<dbReference type="PROSITE" id="PS50287">
    <property type="entry name" value="SRCR_2"/>
    <property type="match status" value="1"/>
</dbReference>
<evidence type="ECO:0000313" key="12">
    <source>
        <dbReference type="Ensembl" id="ENSSANP00000038109.1"/>
    </source>
</evidence>
<accession>A0A671MX51</accession>
<evidence type="ECO:0000256" key="7">
    <source>
        <dbReference type="ARBA" id="ARBA00023170"/>
    </source>
</evidence>
<keyword evidence="2 10" id="KW-0812">Transmembrane</keyword>
<sequence>METDVDKIGGQASVLSQANPLYDNTMKLYEADCYDFQHSELKTKKPAKNGHCIPVLILLFLLLIGLNCVLAYKVFTLEALVYTHCTSVDARTEELKSAEGLNLGSSKSDEECLSDLCGNDGTLEKLRTQLTQLNISAERGPPGIPGILGQKGDTGSAGQVGEPGAPGEKGQKGDQGLAGEMGPAGMTGPPGNRIRGLKGDTGARGIKGPPGPVGPPGLQGQPGEKGSPGPKGDTGVGLPGVPGLRGPNGEKGSKGDQAVVRLVGSSNRGRVEVFHENVWGTVCDDSFDSVDALVVCKMLGFQRATQVFTDGAGGPPLSSPSLLSLCLSSPSLAVGPCVKEGWAWE</sequence>
<evidence type="ECO:0000256" key="9">
    <source>
        <dbReference type="SAM" id="MobiDB-lite"/>
    </source>
</evidence>
<name>A0A671MX51_9TELE</name>
<evidence type="ECO:0000256" key="2">
    <source>
        <dbReference type="ARBA" id="ARBA00022692"/>
    </source>
</evidence>
<dbReference type="SUPFAM" id="SSF56487">
    <property type="entry name" value="SRCR-like"/>
    <property type="match status" value="1"/>
</dbReference>
<proteinExistence type="predicted"/>
<dbReference type="GO" id="GO:0016020">
    <property type="term" value="C:membrane"/>
    <property type="evidence" value="ECO:0007669"/>
    <property type="project" value="UniProtKB-SubCell"/>
</dbReference>
<dbReference type="PROSITE" id="PS00420">
    <property type="entry name" value="SRCR_1"/>
    <property type="match status" value="1"/>
</dbReference>
<evidence type="ECO:0000256" key="6">
    <source>
        <dbReference type="ARBA" id="ARBA00023157"/>
    </source>
</evidence>
<dbReference type="Pfam" id="PF00530">
    <property type="entry name" value="SRCR"/>
    <property type="match status" value="1"/>
</dbReference>